<protein>
    <submittedName>
        <fullName evidence="2">Uncharacterized protein</fullName>
    </submittedName>
</protein>
<evidence type="ECO:0000256" key="1">
    <source>
        <dbReference type="SAM" id="MobiDB-lite"/>
    </source>
</evidence>
<proteinExistence type="predicted"/>
<dbReference type="EMBL" id="JARKHS020003132">
    <property type="protein sequence ID" value="KAK8785995.1"/>
    <property type="molecule type" value="Genomic_DNA"/>
</dbReference>
<organism evidence="2 3">
    <name type="scientific">Amblyomma americanum</name>
    <name type="common">Lone star tick</name>
    <dbReference type="NCBI Taxonomy" id="6943"/>
    <lineage>
        <taxon>Eukaryota</taxon>
        <taxon>Metazoa</taxon>
        <taxon>Ecdysozoa</taxon>
        <taxon>Arthropoda</taxon>
        <taxon>Chelicerata</taxon>
        <taxon>Arachnida</taxon>
        <taxon>Acari</taxon>
        <taxon>Parasitiformes</taxon>
        <taxon>Ixodida</taxon>
        <taxon>Ixodoidea</taxon>
        <taxon>Ixodidae</taxon>
        <taxon>Amblyomminae</taxon>
        <taxon>Amblyomma</taxon>
    </lineage>
</organism>
<gene>
    <name evidence="2" type="ORF">V5799_007638</name>
</gene>
<feature type="region of interest" description="Disordered" evidence="1">
    <location>
        <begin position="109"/>
        <end position="129"/>
    </location>
</feature>
<dbReference type="Proteomes" id="UP001321473">
    <property type="component" value="Unassembled WGS sequence"/>
</dbReference>
<feature type="region of interest" description="Disordered" evidence="1">
    <location>
        <begin position="1"/>
        <end position="66"/>
    </location>
</feature>
<accession>A0AAQ4FGT7</accession>
<reference evidence="2 3" key="1">
    <citation type="journal article" date="2023" name="Arcadia Sci">
        <title>De novo assembly of a long-read Amblyomma americanum tick genome.</title>
        <authorList>
            <person name="Chou S."/>
            <person name="Poskanzer K.E."/>
            <person name="Rollins M."/>
            <person name="Thuy-Boun P.S."/>
        </authorList>
    </citation>
    <scope>NUCLEOTIDE SEQUENCE [LARGE SCALE GENOMIC DNA]</scope>
    <source>
        <strain evidence="2">F_SG_1</strain>
        <tissue evidence="2">Salivary glands</tissue>
    </source>
</reference>
<comment type="caution">
    <text evidence="2">The sequence shown here is derived from an EMBL/GenBank/DDBJ whole genome shotgun (WGS) entry which is preliminary data.</text>
</comment>
<feature type="non-terminal residue" evidence="2">
    <location>
        <position position="1"/>
    </location>
</feature>
<name>A0AAQ4FGT7_AMBAM</name>
<sequence>VLMPARESIKHHGNPQGAHGTTMMPGFSRSEDYRSITTCNDDPDPPTLSEDRHTPPHCNGKIPSGDDVDEGFNIGCSLTKPSKSEKSAQQRHFHYSVMKGLTLYGTGCSGSEIDSDVLRPASRENTAGK</sequence>
<keyword evidence="3" id="KW-1185">Reference proteome</keyword>
<evidence type="ECO:0000313" key="2">
    <source>
        <dbReference type="EMBL" id="KAK8785995.1"/>
    </source>
</evidence>
<evidence type="ECO:0000313" key="3">
    <source>
        <dbReference type="Proteomes" id="UP001321473"/>
    </source>
</evidence>
<dbReference type="AlphaFoldDB" id="A0AAQ4FGT7"/>